<dbReference type="InterPro" id="IPR029281">
    <property type="entry name" value="FAM194_C"/>
</dbReference>
<feature type="domain" description="FAM194 C-terminal" evidence="1">
    <location>
        <begin position="287"/>
        <end position="384"/>
    </location>
</feature>
<protein>
    <recommendedName>
        <fullName evidence="1">FAM194 C-terminal domain-containing protein</fullName>
    </recommendedName>
</protein>
<evidence type="ECO:0000313" key="2">
    <source>
        <dbReference type="EMBL" id="MXQ85981.1"/>
    </source>
</evidence>
<dbReference type="EMBL" id="VBQZ03000029">
    <property type="protein sequence ID" value="MXQ85981.1"/>
    <property type="molecule type" value="Genomic_DNA"/>
</dbReference>
<dbReference type="AlphaFoldDB" id="A0A6B0RAE3"/>
<dbReference type="PANTHER" id="PTHR23093">
    <property type="entry name" value="SIMILAR TO CHROMOSOME 3 OPEN READING FRAME 20"/>
    <property type="match status" value="1"/>
</dbReference>
<evidence type="ECO:0000313" key="3">
    <source>
        <dbReference type="Proteomes" id="UP000322234"/>
    </source>
</evidence>
<gene>
    <name evidence="2" type="ORF">E5288_WYG010180</name>
</gene>
<dbReference type="PANTHER" id="PTHR23093:SF16">
    <property type="entry name" value="FAM194 C-TERMINAL DOMAIN-CONTAINING PROTEIN"/>
    <property type="match status" value="1"/>
</dbReference>
<dbReference type="Proteomes" id="UP000322234">
    <property type="component" value="Unassembled WGS sequence"/>
</dbReference>
<organism evidence="2 3">
    <name type="scientific">Bos mutus</name>
    <name type="common">wild yak</name>
    <dbReference type="NCBI Taxonomy" id="72004"/>
    <lineage>
        <taxon>Eukaryota</taxon>
        <taxon>Metazoa</taxon>
        <taxon>Chordata</taxon>
        <taxon>Craniata</taxon>
        <taxon>Vertebrata</taxon>
        <taxon>Euteleostomi</taxon>
        <taxon>Mammalia</taxon>
        <taxon>Eutheria</taxon>
        <taxon>Laurasiatheria</taxon>
        <taxon>Artiodactyla</taxon>
        <taxon>Ruminantia</taxon>
        <taxon>Pecora</taxon>
        <taxon>Bovidae</taxon>
        <taxon>Bovinae</taxon>
        <taxon>Bos</taxon>
    </lineage>
</organism>
<comment type="caution">
    <text evidence="2">The sequence shown here is derived from an EMBL/GenBank/DDBJ whole genome shotgun (WGS) entry which is preliminary data.</text>
</comment>
<proteinExistence type="predicted"/>
<evidence type="ECO:0000259" key="1">
    <source>
        <dbReference type="Pfam" id="PF14977"/>
    </source>
</evidence>
<keyword evidence="3" id="KW-1185">Reference proteome</keyword>
<sequence length="716" mass="82492">MEDFTEIKFLDTGPIYFFDQIKPKRKIWEKRKCEDHFPLLECTEGANYNPTRSIFKELEKAKLSTVAESGEKDEFISFGVSQTSSVSMLSTNLKFSKLQLQKSLFEEYKLTAAEILYELEEVLQKYAVYNITFPVGIVNLVDYSWHDLTSDAYKYATKNPMLKKCSALKDDTSIMTMIDLKGYKINSCSREECHKRNCLVKVKEDHHDAASKPVVKTSLVDQQQCSQISQDSSLPVVTHFSLTSKICLENGWVLQPPSSKLEILKWKTILDTAVKKLQVAIMQIQVISMMFNQDGGMMLSKKGTTVREWIWPSKGKLDDPVEIWVNKFITVKISGRFAITLIYKWHPQSISLSLAPVKCKPFPPQLPEASLHDVNTMSEEARKLFKAYKVKCKQMKCITQNKDPSSLTDSVDIATFDPVMDISPMSDVVAIIKLRGLQTKAKHILLQWLDHYRFALGIETRHICKMPKFPQKVVRRRISTAKFPLKQSTKESNENKEYLRYQNTFLKLKGMFKPLPLRQIQKTPASSPPVRLPLPIENKDAWFASQLVCPVVLRWALCGNGRNKCHCSTCRIPEVTDLEYDHLIFDQLSSVDQIIIVYVFSAKKKDRTMREMAKLYTKLNRHRSMPCVQCHSDAFRLMKYNIITASKFTSSKSPLLVQRHNVIPGIFLMYIRGKLLFANFIFNGYGTSAKDLQKQTVKTRSDYHMGYFLPNDFRIR</sequence>
<accession>A0A6B0RAE3</accession>
<name>A0A6B0RAE3_9CETA</name>
<dbReference type="Pfam" id="PF14977">
    <property type="entry name" value="FAM194"/>
    <property type="match status" value="1"/>
</dbReference>
<reference evidence="2" key="1">
    <citation type="submission" date="2019-10" db="EMBL/GenBank/DDBJ databases">
        <title>The sequence and de novo assembly of the wild yak genome.</title>
        <authorList>
            <person name="Liu Y."/>
        </authorList>
    </citation>
    <scope>NUCLEOTIDE SEQUENCE [LARGE SCALE GENOMIC DNA]</scope>
    <source>
        <strain evidence="2">WY2019</strain>
    </source>
</reference>